<feature type="region of interest" description="Disordered" evidence="6">
    <location>
        <begin position="1"/>
        <end position="37"/>
    </location>
</feature>
<dbReference type="PROSITE" id="PS51192">
    <property type="entry name" value="HELICASE_ATP_BIND_1"/>
    <property type="match status" value="1"/>
</dbReference>
<evidence type="ECO:0000256" key="6">
    <source>
        <dbReference type="SAM" id="MobiDB-lite"/>
    </source>
</evidence>
<feature type="compositionally biased region" description="Basic and acidic residues" evidence="6">
    <location>
        <begin position="1787"/>
        <end position="1798"/>
    </location>
</feature>
<dbReference type="GO" id="GO:0005634">
    <property type="term" value="C:nucleus"/>
    <property type="evidence" value="ECO:0007669"/>
    <property type="project" value="UniProtKB-SubCell"/>
</dbReference>
<dbReference type="InterPro" id="IPR001650">
    <property type="entry name" value="Helicase_C-like"/>
</dbReference>
<dbReference type="EMBL" id="OU503042">
    <property type="protein sequence ID" value="CAI9764205.1"/>
    <property type="molecule type" value="Genomic_DNA"/>
</dbReference>
<feature type="compositionally biased region" description="Polar residues" evidence="6">
    <location>
        <begin position="294"/>
        <end position="323"/>
    </location>
</feature>
<dbReference type="Pfam" id="PF08880">
    <property type="entry name" value="QLQ"/>
    <property type="match status" value="1"/>
</dbReference>
<gene>
    <name evidence="10" type="ORF">FPE_LOCUS11635</name>
</gene>
<feature type="region of interest" description="Disordered" evidence="6">
    <location>
        <begin position="2030"/>
        <end position="2200"/>
    </location>
</feature>
<dbReference type="SMART" id="SM00487">
    <property type="entry name" value="DEXDc"/>
    <property type="match status" value="1"/>
</dbReference>
<sequence>MQSGAGAHQDRGRGGHGSRNAASASASPPSSSSAVSAPQLAFDLQQQQARQSLQQQFMRRPEGNEALLAYQAGKVHGIPRGVNFAAGTGSMQLPQQSRNINATGQQCGPPNIPGQGHNRSQDNEQQMLNPIQQAYLQHAFQAAQQKSGAGVQSQHQMIPGMFGSLGTDQDMHTANMKMQELLHIQAANQSQASSSKKSSEQLADQTGFHGQTMPVIPMQGSQAQQNIMNMTNIPAAMAAQLQAMQVLALERNIDLSNPVNANMMAQLIPFLQSGMVAQQKPNESNPGLRPESVPKQQVNSPQVANESSPRGNSPSNISGQSGSYKARKLVSAAPLSVSTNSNIVKNSSNISVHNRDNQLPPRQATVVGNGMLSTHPAESSVNLKQGVDNSFLAKNSAFNIEASQLQYTKQLNRSPSQSAASCNDGGVGNPSTSQGGPLPRMGQLQTGFTKQQLHVLKAQILAFRRLKKGDGTLPRELLQAVIPPPLEVQMQQVFPPERNLNKDKSAGENVDGHTRHMGSNEKVHQAVTTAGGVNVSKEEILGDDRGASIIVNMQGITTEMKEPGEVIPPGKEEGQTVGCCGKSDLEAKQSIEKTPIRSDFAADRGKAVATQSTIPDMLQVKKPDQTGNTTHPKNAGSTRKYHGPLFDFPVFTRKHESFGSSLINNNYNLTLAYDVKDLIIDESGETNKRKRAEKIEKIDKILAVNLERKRIRPDLVLRLQIESKKLQLAERQARLKDEIEQQQEEIMAMPDRPYRKFVRLCERQRQELNRQSQIKQKATREKQLKSIFQWRKKLLEAHWGIRDARTSRNRGVHKYHERMLKEFSKSKDDDRNKRMEALKNNDVERYREMLLEQQTNMPGDAAERYTVLASFLSQTEEYLRKLGSKITASKSQQEVEEAANSAAAAARAQGLTEEEVRAAATCAREEVMIRNRFSEMNAPKDSSSVNKYYVLAHAVNERVTRQPSMLRAGTLRDYQLVGLQWMLSLYNNKLNGILADEMGLGKTVQVMALIAYLMEFKGNYGPHLIIVPNAVLVNWKSEFHNWLPTVSCIFYVGGKEQRSKLFSQEVLAMKFNVLVTTYEFIMYDRSKLSKVDWKYIIIDEAQRMKDRESVLSRDLDRYRCQRRLLLTGTPLQNDLKELWSLLNLLLPEVFDNRKAFHDWFSQPFQKEGPSHNAEDDWLETEKKVIIIHRLHQILEPFMLRRRVEDVEGSLPPKVSIVLKCRMSAIQSAIYDWIKSTGTLRVDPEDEKCKVQKNPVYQAKTYKPLNNRCMELRKLCNHPLLNYPYFSDLSKAFLVRSCGKLWVLDRILIKLHRTGHRVLLFSTMTKLLDIMEEYLQWRRLVYRRIDGTTSLEDRESAIMDFNSPGTDCFIFLLSIRAAGRGLNLQSADTVIIYDPDPNPKNEEQAVARAHRIGQTREVKVIYMEAVVDKISSHQKEDEYRSEGLVDSDDDLAGKDRYMGSIESLIRNNIQQYKIDMADEVINAGRFDQRTTHEERRMTLETLLHDDERCQETVHDVPSLHEVNRMIARSEEEVELFDQLDEELDWIDEMTRYDQVPKWLRAGTKEVNATVANLSKKPSKNILFGGNIGMNSSEMASGTERKRGRPKGKVPIYTEYDENDEFFESSSDERNQYSIQEEEEEEIGEFENDENKDKLEEDDPVSADEYRYQRGMKHTRNNLALEQAGSSGSSSHGQRLMPMASPSASSQKFGSLSALDGRSSSRSKKAVDELEEGEIVGSGDSPMDRQQSGSWTQDRDEGEDEQVLQPKIKRKRSFRGRPRQAAETSEEMYGEKSSLRRGDSSRLPYSVERDLQGRDGREHKVLGEPSLLKHGKIDSSFNNRQNLSTKKISNTAKGHASLKSARASHVSIPPEAASEQPSKNWDSKVMKGDTIGSGKMSEVIQRKCKNVISKLQRRIDKEGHQIIPLLTELWKKIENSGNVGRAGDSLFDLRKIDLCIDKSQYNGVMELVSDVQLMLKLGMQYYAFSFEVRTEARKVHDLFFDILKIAFPDTDFREARNSISFSSQVAMPVSGSSSRQVLAGQSKRQKLVKDVDSDPGPRQKPHARIPVHTVESTKVKSYMPQKESRLGSSSSLETGQKDEPRPLTHPGDLVICKKKRKEREKSAVKSGNELTGPVSPTGISRNVKSPGSSSGTRDVLWSQQSTQPQGRVSISPQPENSGGSVAWANPVKRTRTGVGRRPPSHL</sequence>
<keyword evidence="11" id="KW-1185">Reference proteome</keyword>
<dbReference type="PANTHER" id="PTHR10799">
    <property type="entry name" value="SNF2/RAD54 HELICASE FAMILY"/>
    <property type="match status" value="1"/>
</dbReference>
<feature type="compositionally biased region" description="Low complexity" evidence="6">
    <location>
        <begin position="21"/>
        <end position="37"/>
    </location>
</feature>
<feature type="compositionally biased region" description="Basic residues" evidence="6">
    <location>
        <begin position="1765"/>
        <end position="1776"/>
    </location>
</feature>
<reference evidence="10" key="1">
    <citation type="submission" date="2023-05" db="EMBL/GenBank/DDBJ databases">
        <authorList>
            <person name="Huff M."/>
        </authorList>
    </citation>
    <scope>NUCLEOTIDE SEQUENCE</scope>
</reference>
<organism evidence="10 11">
    <name type="scientific">Fraxinus pennsylvanica</name>
    <dbReference type="NCBI Taxonomy" id="56036"/>
    <lineage>
        <taxon>Eukaryota</taxon>
        <taxon>Viridiplantae</taxon>
        <taxon>Streptophyta</taxon>
        <taxon>Embryophyta</taxon>
        <taxon>Tracheophyta</taxon>
        <taxon>Spermatophyta</taxon>
        <taxon>Magnoliopsida</taxon>
        <taxon>eudicotyledons</taxon>
        <taxon>Gunneridae</taxon>
        <taxon>Pentapetalae</taxon>
        <taxon>asterids</taxon>
        <taxon>lamiids</taxon>
        <taxon>Lamiales</taxon>
        <taxon>Oleaceae</taxon>
        <taxon>Oleeae</taxon>
        <taxon>Fraxinus</taxon>
    </lineage>
</organism>
<keyword evidence="3" id="KW-0805">Transcription regulation</keyword>
<feature type="compositionally biased region" description="Acidic residues" evidence="6">
    <location>
        <begin position="1634"/>
        <end position="1646"/>
    </location>
</feature>
<dbReference type="InterPro" id="IPR014978">
    <property type="entry name" value="Gln-Leu-Gln_QLQ"/>
</dbReference>
<dbReference type="GO" id="GO:0005524">
    <property type="term" value="F:ATP binding"/>
    <property type="evidence" value="ECO:0007669"/>
    <property type="project" value="InterPro"/>
</dbReference>
<dbReference type="InterPro" id="IPR049730">
    <property type="entry name" value="SNF2/RAD54-like_C"/>
</dbReference>
<feature type="compositionally biased region" description="Basic and acidic residues" evidence="6">
    <location>
        <begin position="1805"/>
        <end position="1818"/>
    </location>
</feature>
<feature type="domain" description="Helicase C-terminal" evidence="8">
    <location>
        <begin position="1302"/>
        <end position="1479"/>
    </location>
</feature>
<dbReference type="Pfam" id="PF00176">
    <property type="entry name" value="SNF2-rel_dom"/>
    <property type="match status" value="1"/>
</dbReference>
<dbReference type="GO" id="GO:0016787">
    <property type="term" value="F:hydrolase activity"/>
    <property type="evidence" value="ECO:0007669"/>
    <property type="project" value="UniProtKB-KW"/>
</dbReference>
<evidence type="ECO:0000313" key="10">
    <source>
        <dbReference type="EMBL" id="CAI9764205.1"/>
    </source>
</evidence>
<feature type="compositionally biased region" description="Polar residues" evidence="6">
    <location>
        <begin position="2135"/>
        <end position="2177"/>
    </location>
</feature>
<dbReference type="PROSITE" id="PS51194">
    <property type="entry name" value="HELICASE_CTER"/>
    <property type="match status" value="1"/>
</dbReference>
<feature type="region of interest" description="Disordered" evidence="6">
    <location>
        <begin position="100"/>
        <end position="122"/>
    </location>
</feature>
<evidence type="ECO:0000256" key="5">
    <source>
        <dbReference type="SAM" id="Coils"/>
    </source>
</evidence>
<evidence type="ECO:0000313" key="11">
    <source>
        <dbReference type="Proteomes" id="UP000834106"/>
    </source>
</evidence>
<feature type="domain" description="QLQ" evidence="9">
    <location>
        <begin position="447"/>
        <end position="483"/>
    </location>
</feature>
<evidence type="ECO:0000256" key="4">
    <source>
        <dbReference type="ARBA" id="ARBA00023242"/>
    </source>
</evidence>
<evidence type="ECO:0000259" key="9">
    <source>
        <dbReference type="PROSITE" id="PS51666"/>
    </source>
</evidence>
<evidence type="ECO:0000259" key="7">
    <source>
        <dbReference type="PROSITE" id="PS51192"/>
    </source>
</evidence>
<feature type="coiled-coil region" evidence="5">
    <location>
        <begin position="725"/>
        <end position="781"/>
    </location>
</feature>
<dbReference type="SMART" id="SM00951">
    <property type="entry name" value="QLQ"/>
    <property type="match status" value="1"/>
</dbReference>
<dbReference type="InterPro" id="IPR027417">
    <property type="entry name" value="P-loop_NTPase"/>
</dbReference>
<feature type="compositionally biased region" description="Polar residues" evidence="6">
    <location>
        <begin position="409"/>
        <end position="421"/>
    </location>
</feature>
<feature type="region of interest" description="Disordered" evidence="6">
    <location>
        <begin position="620"/>
        <end position="639"/>
    </location>
</feature>
<comment type="subcellular location">
    <subcellularLocation>
        <location evidence="1">Nucleus</location>
    </subcellularLocation>
</comment>
<feature type="region of interest" description="Disordered" evidence="6">
    <location>
        <begin position="277"/>
        <end position="325"/>
    </location>
</feature>
<keyword evidence="3" id="KW-0804">Transcription</keyword>
<feature type="compositionally biased region" description="Basic and acidic residues" evidence="6">
    <location>
        <begin position="2045"/>
        <end position="2055"/>
    </location>
</feature>
<dbReference type="SMART" id="SM00490">
    <property type="entry name" value="HELICc"/>
    <property type="match status" value="1"/>
</dbReference>
<dbReference type="PROSITE" id="PS51666">
    <property type="entry name" value="QLQ"/>
    <property type="match status" value="1"/>
</dbReference>
<dbReference type="InterPro" id="IPR000330">
    <property type="entry name" value="SNF2_N"/>
</dbReference>
<dbReference type="GO" id="GO:0006355">
    <property type="term" value="P:regulation of DNA-templated transcription"/>
    <property type="evidence" value="ECO:0007669"/>
    <property type="project" value="InterPro"/>
</dbReference>
<dbReference type="SUPFAM" id="SSF52540">
    <property type="entry name" value="P-loop containing nucleoside triphosphate hydrolases"/>
    <property type="match status" value="2"/>
</dbReference>
<feature type="compositionally biased region" description="Polar residues" evidence="6">
    <location>
        <begin position="625"/>
        <end position="637"/>
    </location>
</feature>
<dbReference type="CDD" id="cd18793">
    <property type="entry name" value="SF2_C_SNF"/>
    <property type="match status" value="1"/>
</dbReference>
<dbReference type="FunFam" id="3.40.50.10810:FF:000017">
    <property type="entry name" value="ATP-dependent helicase BRM"/>
    <property type="match status" value="1"/>
</dbReference>
<name>A0AAD1ZAI9_9LAMI</name>
<dbReference type="FunFam" id="3.40.50.300:FF:000762">
    <property type="entry name" value="ATP-dependent helicase BRM"/>
    <property type="match status" value="1"/>
</dbReference>
<evidence type="ECO:0000259" key="8">
    <source>
        <dbReference type="PROSITE" id="PS51194"/>
    </source>
</evidence>
<feature type="region of interest" description="Disordered" evidence="6">
    <location>
        <begin position="1849"/>
        <end position="1883"/>
    </location>
</feature>
<dbReference type="GO" id="GO:0048731">
    <property type="term" value="P:system development"/>
    <property type="evidence" value="ECO:0007669"/>
    <property type="project" value="UniProtKB-ARBA"/>
</dbReference>
<feature type="region of interest" description="Disordered" evidence="6">
    <location>
        <begin position="409"/>
        <end position="443"/>
    </location>
</feature>
<dbReference type="Gene3D" id="3.40.50.300">
    <property type="entry name" value="P-loop containing nucleotide triphosphate hydrolases"/>
    <property type="match status" value="1"/>
</dbReference>
<dbReference type="Proteomes" id="UP000834106">
    <property type="component" value="Chromosome 7"/>
</dbReference>
<feature type="domain" description="Helicase ATP-binding" evidence="7">
    <location>
        <begin position="983"/>
        <end position="1148"/>
    </location>
</feature>
<protein>
    <recommendedName>
        <fullName evidence="12">ATP-dependent helicase BRM</fullName>
    </recommendedName>
</protein>
<keyword evidence="4" id="KW-0539">Nucleus</keyword>
<dbReference type="Gene3D" id="3.40.50.10810">
    <property type="entry name" value="Tandem AAA-ATPase domain"/>
    <property type="match status" value="1"/>
</dbReference>
<evidence type="ECO:0000256" key="2">
    <source>
        <dbReference type="ARBA" id="ARBA00022801"/>
    </source>
</evidence>
<dbReference type="Pfam" id="PF00271">
    <property type="entry name" value="Helicase_C"/>
    <property type="match status" value="1"/>
</dbReference>
<proteinExistence type="predicted"/>
<evidence type="ECO:0000256" key="3">
    <source>
        <dbReference type="ARBA" id="ARBA00023015"/>
    </source>
</evidence>
<feature type="region of interest" description="Disordered" evidence="6">
    <location>
        <begin position="1583"/>
        <end position="1818"/>
    </location>
</feature>
<accession>A0AAD1ZAI9</accession>
<keyword evidence="2" id="KW-0378">Hydrolase</keyword>
<evidence type="ECO:0008006" key="12">
    <source>
        <dbReference type="Google" id="ProtNLM"/>
    </source>
</evidence>
<keyword evidence="5" id="KW-0175">Coiled coil</keyword>
<dbReference type="InterPro" id="IPR038718">
    <property type="entry name" value="SNF2-like_sf"/>
</dbReference>
<evidence type="ECO:0000256" key="1">
    <source>
        <dbReference type="ARBA" id="ARBA00004123"/>
    </source>
</evidence>
<dbReference type="InterPro" id="IPR014001">
    <property type="entry name" value="Helicase_ATP-bd"/>
</dbReference>